<evidence type="ECO:0000313" key="11">
    <source>
        <dbReference type="EMBL" id="MCX8996537.1"/>
    </source>
</evidence>
<feature type="transmembrane region" description="Helical" evidence="10">
    <location>
        <begin position="404"/>
        <end position="425"/>
    </location>
</feature>
<keyword evidence="8 10" id="KW-0472">Membrane</keyword>
<keyword evidence="3" id="KW-0050">Antiport</keyword>
<evidence type="ECO:0000256" key="10">
    <source>
        <dbReference type="SAM" id="Phobius"/>
    </source>
</evidence>
<keyword evidence="4" id="KW-1003">Cell membrane</keyword>
<keyword evidence="6 10" id="KW-1133">Transmembrane helix</keyword>
<evidence type="ECO:0000256" key="2">
    <source>
        <dbReference type="ARBA" id="ARBA00022448"/>
    </source>
</evidence>
<evidence type="ECO:0000256" key="8">
    <source>
        <dbReference type="ARBA" id="ARBA00023136"/>
    </source>
</evidence>
<feature type="transmembrane region" description="Helical" evidence="10">
    <location>
        <begin position="431"/>
        <end position="454"/>
    </location>
</feature>
<proteinExistence type="predicted"/>
<dbReference type="PANTHER" id="PTHR43298:SF2">
    <property type="entry name" value="FMN_FAD EXPORTER YEEO-RELATED"/>
    <property type="match status" value="1"/>
</dbReference>
<dbReference type="PANTHER" id="PTHR43298">
    <property type="entry name" value="MULTIDRUG RESISTANCE PROTEIN NORM-RELATED"/>
    <property type="match status" value="1"/>
</dbReference>
<comment type="subcellular location">
    <subcellularLocation>
        <location evidence="1">Cell inner membrane</location>
        <topology evidence="1">Multi-pass membrane protein</topology>
    </subcellularLocation>
</comment>
<accession>A0AAE3MY94</accession>
<feature type="transmembrane region" description="Helical" evidence="10">
    <location>
        <begin position="102"/>
        <end position="126"/>
    </location>
</feature>
<dbReference type="NCBIfam" id="TIGR00797">
    <property type="entry name" value="matE"/>
    <property type="match status" value="1"/>
</dbReference>
<sequence>MQDLVRKSAVLPENSWWSHIRGTLSIGIPLVGAQLAQLGIHTTDVIIIGQLGAQSLAAIVLAGQFLFTIFIFGTGFSMAVVPMVAQAYGRGEVTAVRRSLRMGLWVAIGYWIAMQPALLNAEAILIRLGQQPETAALAGRYVAIAEFGLLPGLLFIALRSMVSAINRAAVVLWATIFMLVTNAVLAYGLVLGHFGLPALGMDGAAFVAVFVQFAGLAVLVVYIQGRAETRAYQVFVRFWRPDWQALKEVIRLGLPICITILAEVSLFSASSLMMGALGTVELAAHGIALQLASITFMIPLGLGQGATVRIGVAHGKGDFTGVRRAAITVVILAAIVSITGGLAFALIPEKFAALFLNPETPNAGAVLAYAGPLIVTAGLFQLCDGQQAIFASLLRGLKDARVPMLLALVAYWPIGFFTAWLLAFPLGFGGIGVWFGIVFGLLAASIMLCIRFVLLLKREKLALDPGGIGQEAVHAR</sequence>
<dbReference type="GO" id="GO:0005886">
    <property type="term" value="C:plasma membrane"/>
    <property type="evidence" value="ECO:0007669"/>
    <property type="project" value="UniProtKB-SubCell"/>
</dbReference>
<keyword evidence="5 10" id="KW-0812">Transmembrane</keyword>
<organism evidence="11 12">
    <name type="scientific">Ectorhizobium quercum</name>
    <dbReference type="NCBI Taxonomy" id="2965071"/>
    <lineage>
        <taxon>Bacteria</taxon>
        <taxon>Pseudomonadati</taxon>
        <taxon>Pseudomonadota</taxon>
        <taxon>Alphaproteobacteria</taxon>
        <taxon>Hyphomicrobiales</taxon>
        <taxon>Rhizobiaceae</taxon>
        <taxon>Ectorhizobium</taxon>
    </lineage>
</organism>
<evidence type="ECO:0000256" key="7">
    <source>
        <dbReference type="ARBA" id="ARBA00023065"/>
    </source>
</evidence>
<feature type="transmembrane region" description="Helical" evidence="10">
    <location>
        <begin position="366"/>
        <end position="383"/>
    </location>
</feature>
<keyword evidence="12" id="KW-1185">Reference proteome</keyword>
<dbReference type="InterPro" id="IPR050222">
    <property type="entry name" value="MATE_MdtK"/>
</dbReference>
<keyword evidence="2" id="KW-0813">Transport</keyword>
<gene>
    <name evidence="11" type="ORF">NOF55_05415</name>
</gene>
<dbReference type="GO" id="GO:0006811">
    <property type="term" value="P:monoatomic ion transport"/>
    <property type="evidence" value="ECO:0007669"/>
    <property type="project" value="UniProtKB-KW"/>
</dbReference>
<reference evidence="11" key="1">
    <citation type="submission" date="2022-07" db="EMBL/GenBank/DDBJ databases">
        <title>Ectorhizobium quercum gen.nov., sp. nov.</title>
        <authorList>
            <person name="Ma T."/>
            <person name="Li Y."/>
        </authorList>
    </citation>
    <scope>NUCLEOTIDE SEQUENCE</scope>
    <source>
        <strain evidence="11">BDR2-2</strain>
    </source>
</reference>
<protein>
    <recommendedName>
        <fullName evidence="9">Multidrug-efflux transporter</fullName>
    </recommendedName>
</protein>
<evidence type="ECO:0000256" key="6">
    <source>
        <dbReference type="ARBA" id="ARBA00022989"/>
    </source>
</evidence>
<feature type="transmembrane region" description="Helical" evidence="10">
    <location>
        <begin position="203"/>
        <end position="223"/>
    </location>
</feature>
<evidence type="ECO:0000256" key="4">
    <source>
        <dbReference type="ARBA" id="ARBA00022475"/>
    </source>
</evidence>
<dbReference type="RefSeq" id="WP_306410324.1">
    <property type="nucleotide sequence ID" value="NZ_JANFPI010000002.1"/>
</dbReference>
<feature type="transmembrane region" description="Helical" evidence="10">
    <location>
        <begin position="249"/>
        <end position="270"/>
    </location>
</feature>
<dbReference type="CDD" id="cd13131">
    <property type="entry name" value="MATE_NorM_like"/>
    <property type="match status" value="1"/>
</dbReference>
<dbReference type="AlphaFoldDB" id="A0AAE3MY94"/>
<dbReference type="GO" id="GO:0042910">
    <property type="term" value="F:xenobiotic transmembrane transporter activity"/>
    <property type="evidence" value="ECO:0007669"/>
    <property type="project" value="InterPro"/>
</dbReference>
<evidence type="ECO:0000256" key="3">
    <source>
        <dbReference type="ARBA" id="ARBA00022449"/>
    </source>
</evidence>
<feature type="transmembrane region" description="Helical" evidence="10">
    <location>
        <begin position="170"/>
        <end position="191"/>
    </location>
</feature>
<dbReference type="EMBL" id="JANFPI010000002">
    <property type="protein sequence ID" value="MCX8996537.1"/>
    <property type="molecule type" value="Genomic_DNA"/>
</dbReference>
<dbReference type="Pfam" id="PF01554">
    <property type="entry name" value="MatE"/>
    <property type="match status" value="2"/>
</dbReference>
<evidence type="ECO:0000256" key="1">
    <source>
        <dbReference type="ARBA" id="ARBA00004429"/>
    </source>
</evidence>
<dbReference type="GO" id="GO:0015297">
    <property type="term" value="F:antiporter activity"/>
    <property type="evidence" value="ECO:0007669"/>
    <property type="project" value="UniProtKB-KW"/>
</dbReference>
<dbReference type="Proteomes" id="UP001208771">
    <property type="component" value="Unassembled WGS sequence"/>
</dbReference>
<feature type="transmembrane region" description="Helical" evidence="10">
    <location>
        <begin position="324"/>
        <end position="346"/>
    </location>
</feature>
<evidence type="ECO:0000256" key="9">
    <source>
        <dbReference type="ARBA" id="ARBA00031636"/>
    </source>
</evidence>
<comment type="caution">
    <text evidence="11">The sequence shown here is derived from an EMBL/GenBank/DDBJ whole genome shotgun (WGS) entry which is preliminary data.</text>
</comment>
<evidence type="ECO:0000313" key="12">
    <source>
        <dbReference type="Proteomes" id="UP001208771"/>
    </source>
</evidence>
<feature type="transmembrane region" description="Helical" evidence="10">
    <location>
        <begin position="138"/>
        <end position="158"/>
    </location>
</feature>
<feature type="transmembrane region" description="Helical" evidence="10">
    <location>
        <begin position="282"/>
        <end position="303"/>
    </location>
</feature>
<name>A0AAE3MY94_9HYPH</name>
<evidence type="ECO:0000256" key="5">
    <source>
        <dbReference type="ARBA" id="ARBA00022692"/>
    </source>
</evidence>
<dbReference type="PIRSF" id="PIRSF006603">
    <property type="entry name" value="DinF"/>
    <property type="match status" value="1"/>
</dbReference>
<keyword evidence="7" id="KW-0406">Ion transport</keyword>
<dbReference type="InterPro" id="IPR048279">
    <property type="entry name" value="MdtK-like"/>
</dbReference>
<feature type="transmembrane region" description="Helical" evidence="10">
    <location>
        <begin position="56"/>
        <end position="81"/>
    </location>
</feature>
<dbReference type="InterPro" id="IPR002528">
    <property type="entry name" value="MATE_fam"/>
</dbReference>